<gene>
    <name evidence="9" type="ORF">DCAF_LOCUS24615</name>
</gene>
<feature type="compositionally biased region" description="Polar residues" evidence="6">
    <location>
        <begin position="238"/>
        <end position="253"/>
    </location>
</feature>
<keyword evidence="7" id="KW-0812">Transmembrane</keyword>
<proteinExistence type="inferred from homology"/>
<evidence type="ECO:0000256" key="5">
    <source>
        <dbReference type="ARBA" id="ARBA00023034"/>
    </source>
</evidence>
<keyword evidence="10" id="KW-1185">Reference proteome</keyword>
<keyword evidence="7" id="KW-0472">Membrane</keyword>
<keyword evidence="4" id="KW-0735">Signal-anchor</keyword>
<protein>
    <recommendedName>
        <fullName evidence="8">Exostosin GT47 domain-containing protein</fullName>
    </recommendedName>
</protein>
<dbReference type="InterPro" id="IPR004263">
    <property type="entry name" value="Exostosin"/>
</dbReference>
<dbReference type="InterPro" id="IPR040911">
    <property type="entry name" value="Exostosin_GT47"/>
</dbReference>
<dbReference type="Proteomes" id="UP001314170">
    <property type="component" value="Unassembled WGS sequence"/>
</dbReference>
<feature type="compositionally biased region" description="Basic and acidic residues" evidence="6">
    <location>
        <begin position="123"/>
        <end position="135"/>
    </location>
</feature>
<evidence type="ECO:0000256" key="7">
    <source>
        <dbReference type="SAM" id="Phobius"/>
    </source>
</evidence>
<comment type="subcellular location">
    <subcellularLocation>
        <location evidence="1">Golgi apparatus membrane</location>
        <topology evidence="1">Single-pass type II membrane protein</topology>
    </subcellularLocation>
</comment>
<keyword evidence="5" id="KW-0333">Golgi apparatus</keyword>
<feature type="compositionally biased region" description="Basic and acidic residues" evidence="6">
    <location>
        <begin position="221"/>
        <end position="237"/>
    </location>
</feature>
<name>A0AAV1SK52_9ROSI</name>
<evidence type="ECO:0000313" key="10">
    <source>
        <dbReference type="Proteomes" id="UP001314170"/>
    </source>
</evidence>
<keyword evidence="7" id="KW-1133">Transmembrane helix</keyword>
<dbReference type="GO" id="GO:0000139">
    <property type="term" value="C:Golgi membrane"/>
    <property type="evidence" value="ECO:0007669"/>
    <property type="project" value="UniProtKB-SubCell"/>
</dbReference>
<dbReference type="PANTHER" id="PTHR11062">
    <property type="entry name" value="EXOSTOSIN HEPARAN SULFATE GLYCOSYLTRANSFERASE -RELATED"/>
    <property type="match status" value="1"/>
</dbReference>
<keyword evidence="3" id="KW-0808">Transferase</keyword>
<dbReference type="AlphaFoldDB" id="A0AAV1SK52"/>
<evidence type="ECO:0000256" key="3">
    <source>
        <dbReference type="ARBA" id="ARBA00022676"/>
    </source>
</evidence>
<organism evidence="9 10">
    <name type="scientific">Dovyalis caffra</name>
    <dbReference type="NCBI Taxonomy" id="77055"/>
    <lineage>
        <taxon>Eukaryota</taxon>
        <taxon>Viridiplantae</taxon>
        <taxon>Streptophyta</taxon>
        <taxon>Embryophyta</taxon>
        <taxon>Tracheophyta</taxon>
        <taxon>Spermatophyta</taxon>
        <taxon>Magnoliopsida</taxon>
        <taxon>eudicotyledons</taxon>
        <taxon>Gunneridae</taxon>
        <taxon>Pentapetalae</taxon>
        <taxon>rosids</taxon>
        <taxon>fabids</taxon>
        <taxon>Malpighiales</taxon>
        <taxon>Salicaceae</taxon>
        <taxon>Flacourtieae</taxon>
        <taxon>Dovyalis</taxon>
    </lineage>
</organism>
<evidence type="ECO:0000313" key="9">
    <source>
        <dbReference type="EMBL" id="CAK7353216.1"/>
    </source>
</evidence>
<evidence type="ECO:0000256" key="2">
    <source>
        <dbReference type="ARBA" id="ARBA00010271"/>
    </source>
</evidence>
<reference evidence="9 10" key="1">
    <citation type="submission" date="2024-01" db="EMBL/GenBank/DDBJ databases">
        <authorList>
            <person name="Waweru B."/>
        </authorList>
    </citation>
    <scope>NUCLEOTIDE SEQUENCE [LARGE SCALE GENOMIC DNA]</scope>
</reference>
<keyword evidence="3" id="KW-0328">Glycosyltransferase</keyword>
<feature type="compositionally biased region" description="Polar residues" evidence="6">
    <location>
        <begin position="181"/>
        <end position="205"/>
    </location>
</feature>
<comment type="similarity">
    <text evidence="2">Belongs to the glycosyltransferase 47 family.</text>
</comment>
<feature type="region of interest" description="Disordered" evidence="6">
    <location>
        <begin position="156"/>
        <end position="267"/>
    </location>
</feature>
<dbReference type="GO" id="GO:0016757">
    <property type="term" value="F:glycosyltransferase activity"/>
    <property type="evidence" value="ECO:0007669"/>
    <property type="project" value="UniProtKB-KW"/>
</dbReference>
<dbReference type="EMBL" id="CAWUPB010001194">
    <property type="protein sequence ID" value="CAK7353216.1"/>
    <property type="molecule type" value="Genomic_DNA"/>
</dbReference>
<evidence type="ECO:0000256" key="6">
    <source>
        <dbReference type="SAM" id="MobiDB-lite"/>
    </source>
</evidence>
<feature type="domain" description="Exostosin GT47" evidence="8">
    <location>
        <begin position="377"/>
        <end position="593"/>
    </location>
</feature>
<dbReference type="PANTHER" id="PTHR11062:SF108">
    <property type="entry name" value="EXOSTOSIN FAMILY PROTEIN"/>
    <property type="match status" value="1"/>
</dbReference>
<accession>A0AAV1SK52</accession>
<comment type="caution">
    <text evidence="9">The sequence shown here is derived from an EMBL/GenBank/DDBJ whole genome shotgun (WGS) entry which is preliminary data.</text>
</comment>
<feature type="compositionally biased region" description="Basic and acidic residues" evidence="6">
    <location>
        <begin position="164"/>
        <end position="180"/>
    </location>
</feature>
<dbReference type="Pfam" id="PF03016">
    <property type="entry name" value="Exostosin_GT47"/>
    <property type="match status" value="1"/>
</dbReference>
<feature type="transmembrane region" description="Helical" evidence="7">
    <location>
        <begin position="12"/>
        <end position="33"/>
    </location>
</feature>
<evidence type="ECO:0000259" key="8">
    <source>
        <dbReference type="Pfam" id="PF03016"/>
    </source>
</evidence>
<evidence type="ECO:0000256" key="1">
    <source>
        <dbReference type="ARBA" id="ARBA00004323"/>
    </source>
</evidence>
<feature type="region of interest" description="Disordered" evidence="6">
    <location>
        <begin position="119"/>
        <end position="140"/>
    </location>
</feature>
<evidence type="ECO:0000256" key="4">
    <source>
        <dbReference type="ARBA" id="ARBA00022968"/>
    </source>
</evidence>
<sequence>MGQEFRYPCTIEIWKLLWFIGVAVAVVLTFQHFELPYGNIISSLSSAQKDLGAGNSSLLTHVASLTPEMVNNVTQLNGLNATGLFPEGAQETDNNHVTETPVNVNTDFVLEGRRGLNDSSIIDSREKESSPEKLVDANTNSTSYVNNDVVSEGISGLNKSSGIDNHRKESKPEQLVDRNENSTLEPVNSLGNGSAPQETERSLSPSIIAPVVPVESNTSMMDKDAAPSLDNDGKRGEQQNNPSLLHNNSSVTSVPEVKKEPQMQSSAVVSISEMNNLQLQRWSSPNLRRPQRPSAVDQGLLNAKLQIQNAPIVKNDPVLYAPLFWNVSRFKKSYELMEDLLKVYIYKEGERPILHQGPLKGIYASEGCSRNLETNLYVPDSHSHRNLIGYLKKYLDMISAKYPFWNRTRGADHFLVACHDWAPSETRQYMANCIRALCNADAKQDFVFGKDASLPETYVRTPQNPLRDLGGKPASKRSILAFFAGSMHGYLRPILLQHWENKDPDMKIFGKLPKVKSRGKMNYIQYMKSSKYCICAKGYEVNSPRVVEAIFYECVPVIISDNFVPPFLEVLNWESFALFVLEKDIPNLKNILLSIPQKRYRQMQMRVKKVQQHFLWHPRPVKYDMFHMILHSVWYNRVFQMQPR</sequence>